<evidence type="ECO:0000313" key="1">
    <source>
        <dbReference type="EMBL" id="KAK3331128.1"/>
    </source>
</evidence>
<comment type="caution">
    <text evidence="1">The sequence shown here is derived from an EMBL/GenBank/DDBJ whole genome shotgun (WGS) entry which is preliminary data.</text>
</comment>
<dbReference type="AlphaFoldDB" id="A0AAE0MGR7"/>
<protein>
    <submittedName>
        <fullName evidence="1">Uncharacterized protein</fullName>
    </submittedName>
</protein>
<reference evidence="1" key="2">
    <citation type="submission" date="2023-06" db="EMBL/GenBank/DDBJ databases">
        <authorList>
            <consortium name="Lawrence Berkeley National Laboratory"/>
            <person name="Haridas S."/>
            <person name="Hensen N."/>
            <person name="Bonometti L."/>
            <person name="Westerberg I."/>
            <person name="Brannstrom I.O."/>
            <person name="Guillou S."/>
            <person name="Cros-Aarteil S."/>
            <person name="Calhoun S."/>
            <person name="Kuo A."/>
            <person name="Mondo S."/>
            <person name="Pangilinan J."/>
            <person name="Riley R."/>
            <person name="Labutti K."/>
            <person name="Andreopoulos B."/>
            <person name="Lipzen A."/>
            <person name="Chen C."/>
            <person name="Yanf M."/>
            <person name="Daum C."/>
            <person name="Ng V."/>
            <person name="Clum A."/>
            <person name="Steindorff A."/>
            <person name="Ohm R."/>
            <person name="Martin F."/>
            <person name="Silar P."/>
            <person name="Natvig D."/>
            <person name="Lalanne C."/>
            <person name="Gautier V."/>
            <person name="Ament-Velasquez S.L."/>
            <person name="Kruys A."/>
            <person name="Hutchinson M.I."/>
            <person name="Powell A.J."/>
            <person name="Barry K."/>
            <person name="Miller A.N."/>
            <person name="Grigoriev I.V."/>
            <person name="Debuchy R."/>
            <person name="Gladieux P."/>
            <person name="Thoren M.H."/>
            <person name="Johannesson H."/>
        </authorList>
    </citation>
    <scope>NUCLEOTIDE SEQUENCE</scope>
    <source>
        <strain evidence="1">CBS 118394</strain>
    </source>
</reference>
<dbReference type="Proteomes" id="UP001283341">
    <property type="component" value="Unassembled WGS sequence"/>
</dbReference>
<gene>
    <name evidence="1" type="ORF">B0H66DRAFT_545851</name>
</gene>
<proteinExistence type="predicted"/>
<evidence type="ECO:0000313" key="2">
    <source>
        <dbReference type="Proteomes" id="UP001283341"/>
    </source>
</evidence>
<accession>A0AAE0MGR7</accession>
<reference evidence="1" key="1">
    <citation type="journal article" date="2023" name="Mol. Phylogenet. Evol.">
        <title>Genome-scale phylogeny and comparative genomics of the fungal order Sordariales.</title>
        <authorList>
            <person name="Hensen N."/>
            <person name="Bonometti L."/>
            <person name="Westerberg I."/>
            <person name="Brannstrom I.O."/>
            <person name="Guillou S."/>
            <person name="Cros-Aarteil S."/>
            <person name="Calhoun S."/>
            <person name="Haridas S."/>
            <person name="Kuo A."/>
            <person name="Mondo S."/>
            <person name="Pangilinan J."/>
            <person name="Riley R."/>
            <person name="LaButti K."/>
            <person name="Andreopoulos B."/>
            <person name="Lipzen A."/>
            <person name="Chen C."/>
            <person name="Yan M."/>
            <person name="Daum C."/>
            <person name="Ng V."/>
            <person name="Clum A."/>
            <person name="Steindorff A."/>
            <person name="Ohm R.A."/>
            <person name="Martin F."/>
            <person name="Silar P."/>
            <person name="Natvig D.O."/>
            <person name="Lalanne C."/>
            <person name="Gautier V."/>
            <person name="Ament-Velasquez S.L."/>
            <person name="Kruys A."/>
            <person name="Hutchinson M.I."/>
            <person name="Powell A.J."/>
            <person name="Barry K."/>
            <person name="Miller A.N."/>
            <person name="Grigoriev I.V."/>
            <person name="Debuchy R."/>
            <person name="Gladieux P."/>
            <person name="Hiltunen Thoren M."/>
            <person name="Johannesson H."/>
        </authorList>
    </citation>
    <scope>NUCLEOTIDE SEQUENCE</scope>
    <source>
        <strain evidence="1">CBS 118394</strain>
    </source>
</reference>
<keyword evidence="2" id="KW-1185">Reference proteome</keyword>
<sequence>MRLFSRLVGLISRFDAFCDACTPAWTVQVAKVSRWVRSRSVAFNLRGLLHQFALCFALCDSPLPGFGLRLASVVSSGAMAGQDSLALGLAGIGADGKAVLAETVQLPNKTPQSCGWKPRGRSFFF</sequence>
<organism evidence="1 2">
    <name type="scientific">Apodospora peruviana</name>
    <dbReference type="NCBI Taxonomy" id="516989"/>
    <lineage>
        <taxon>Eukaryota</taxon>
        <taxon>Fungi</taxon>
        <taxon>Dikarya</taxon>
        <taxon>Ascomycota</taxon>
        <taxon>Pezizomycotina</taxon>
        <taxon>Sordariomycetes</taxon>
        <taxon>Sordariomycetidae</taxon>
        <taxon>Sordariales</taxon>
        <taxon>Lasiosphaeriaceae</taxon>
        <taxon>Apodospora</taxon>
    </lineage>
</organism>
<dbReference type="EMBL" id="JAUEDM010000001">
    <property type="protein sequence ID" value="KAK3331128.1"/>
    <property type="molecule type" value="Genomic_DNA"/>
</dbReference>
<name>A0AAE0MGR7_9PEZI</name>